<dbReference type="SUPFAM" id="SSF56176">
    <property type="entry name" value="FAD-binding/transporter-associated domain-like"/>
    <property type="match status" value="1"/>
</dbReference>
<evidence type="ECO:0000256" key="3">
    <source>
        <dbReference type="ARBA" id="ARBA00022630"/>
    </source>
</evidence>
<dbReference type="InterPro" id="IPR036318">
    <property type="entry name" value="FAD-bd_PCMH-like_sf"/>
</dbReference>
<evidence type="ECO:0000313" key="7">
    <source>
        <dbReference type="EMBL" id="OBB88566.1"/>
    </source>
</evidence>
<dbReference type="Pfam" id="PF08031">
    <property type="entry name" value="BBE"/>
    <property type="match status" value="1"/>
</dbReference>
<reference evidence="7 8" key="1">
    <citation type="submission" date="2016-06" db="EMBL/GenBank/DDBJ databases">
        <authorList>
            <person name="Kjaerup R.B."/>
            <person name="Dalgaard T.S."/>
            <person name="Juul-Madsen H.R."/>
        </authorList>
    </citation>
    <scope>NUCLEOTIDE SEQUENCE [LARGE SCALE GENOMIC DNA]</scope>
    <source>
        <strain evidence="7 8">852002-51834_SCH5396731</strain>
    </source>
</reference>
<dbReference type="InterPro" id="IPR006093">
    <property type="entry name" value="Oxy_OxRdtase_FAD_BS"/>
</dbReference>
<dbReference type="AlphaFoldDB" id="A0A1A0VZF9"/>
<keyword evidence="3" id="KW-0285">Flavoprotein</keyword>
<dbReference type="PANTHER" id="PTHR42973:SF39">
    <property type="entry name" value="FAD-BINDING PCMH-TYPE DOMAIN-CONTAINING PROTEIN"/>
    <property type="match status" value="1"/>
</dbReference>
<dbReference type="InterPro" id="IPR016169">
    <property type="entry name" value="FAD-bd_PCMH_sub2"/>
</dbReference>
<dbReference type="InterPro" id="IPR016166">
    <property type="entry name" value="FAD-bd_PCMH"/>
</dbReference>
<evidence type="ECO:0000313" key="8">
    <source>
        <dbReference type="Proteomes" id="UP000091914"/>
    </source>
</evidence>
<dbReference type="InterPro" id="IPR050416">
    <property type="entry name" value="FAD-linked_Oxidoreductase"/>
</dbReference>
<dbReference type="InterPro" id="IPR016167">
    <property type="entry name" value="FAD-bd_PCMH_sub1"/>
</dbReference>
<dbReference type="PROSITE" id="PS00862">
    <property type="entry name" value="OX2_COVAL_FAD"/>
    <property type="match status" value="1"/>
</dbReference>
<feature type="domain" description="FAD-binding PCMH-type" evidence="6">
    <location>
        <begin position="74"/>
        <end position="243"/>
    </location>
</feature>
<dbReference type="Gene3D" id="3.30.43.10">
    <property type="entry name" value="Uridine Diphospho-n-acetylenolpyruvylglucosamine Reductase, domain 2"/>
    <property type="match status" value="1"/>
</dbReference>
<dbReference type="InterPro" id="IPR012951">
    <property type="entry name" value="BBE"/>
</dbReference>
<evidence type="ECO:0000256" key="1">
    <source>
        <dbReference type="ARBA" id="ARBA00001974"/>
    </source>
</evidence>
<evidence type="ECO:0000256" key="4">
    <source>
        <dbReference type="ARBA" id="ARBA00022827"/>
    </source>
</evidence>
<name>A0A1A0VZF9_9MYCO</name>
<dbReference type="PROSITE" id="PS51387">
    <property type="entry name" value="FAD_PCMH"/>
    <property type="match status" value="1"/>
</dbReference>
<comment type="cofactor">
    <cofactor evidence="1">
        <name>FAD</name>
        <dbReference type="ChEBI" id="CHEBI:57692"/>
    </cofactor>
</comment>
<dbReference type="InterPro" id="IPR006094">
    <property type="entry name" value="Oxid_FAD_bind_N"/>
</dbReference>
<dbReference type="Gene3D" id="3.40.462.20">
    <property type="match status" value="1"/>
</dbReference>
<comment type="caution">
    <text evidence="7">The sequence shown here is derived from an EMBL/GenBank/DDBJ whole genome shotgun (WGS) entry which is preliminary data.</text>
</comment>
<comment type="similarity">
    <text evidence="2">Belongs to the oxygen-dependent FAD-linked oxidoreductase family.</text>
</comment>
<sequence length="520" mass="56204">MTAPNTFGSTVPCVVSAPRTHYEKRMYAVIFGSSRLSPVQPEDVAALVAAVSGSVLLPGDVGYDDERAVFNLNHELKPAVIVVAQCPTDVEAAVAFAARQHRPVAVKATGHQIVGTAEGAVLINTRRMNDVEIDAAGRTAEVGAGAIWEEVVQKAAEAGLAPLNGSNPTVGVAGYTLGGGLSPTLGRSHGYAADHVRSLDVVAADGELRHVDAESDPELFWALRGGKGNFGVVTRLEFALFPVSHIYGGAIYFPGEHMTDVLRAWTAWHPDTPESMISSFAALRLPPLPEIPEPLRGVFTVALRIAYNGTAEDGERMIAPLRAVAPTILDTVAEMPYTAVASIHAEPTEPLPYYERSIMLREFPTESQDRLVELIGPNSRTTMWIAELRALGGAWDREPLVPNAVATRGLPYVLLGVEVGPLSEERRLKESVGALLDGMAAWQADRRLVNNLAPEEAADAVAIYGPECYERLAHVKKIYDPTNMFRFNHNVVPAARTDSQLHQARPYSNYPNVFHRDFGS</sequence>
<dbReference type="Pfam" id="PF01565">
    <property type="entry name" value="FAD_binding_4"/>
    <property type="match status" value="1"/>
</dbReference>
<dbReference type="GO" id="GO:0016491">
    <property type="term" value="F:oxidoreductase activity"/>
    <property type="evidence" value="ECO:0007669"/>
    <property type="project" value="UniProtKB-KW"/>
</dbReference>
<dbReference type="Proteomes" id="UP000091914">
    <property type="component" value="Unassembled WGS sequence"/>
</dbReference>
<evidence type="ECO:0000256" key="2">
    <source>
        <dbReference type="ARBA" id="ARBA00005466"/>
    </source>
</evidence>
<accession>A0A1A0VZF9</accession>
<keyword evidence="4" id="KW-0274">FAD</keyword>
<protein>
    <submittedName>
        <fullName evidence="7">FAD-dependent oxygenase</fullName>
    </submittedName>
</protein>
<organism evidence="7 8">
    <name type="scientific">Mycobacterium colombiense</name>
    <dbReference type="NCBI Taxonomy" id="339268"/>
    <lineage>
        <taxon>Bacteria</taxon>
        <taxon>Bacillati</taxon>
        <taxon>Actinomycetota</taxon>
        <taxon>Actinomycetes</taxon>
        <taxon>Mycobacteriales</taxon>
        <taxon>Mycobacteriaceae</taxon>
        <taxon>Mycobacterium</taxon>
        <taxon>Mycobacterium avium complex (MAC)</taxon>
    </lineage>
</organism>
<dbReference type="EMBL" id="LZSX01000008">
    <property type="protein sequence ID" value="OBB88566.1"/>
    <property type="molecule type" value="Genomic_DNA"/>
</dbReference>
<dbReference type="Gene3D" id="3.30.465.10">
    <property type="match status" value="1"/>
</dbReference>
<proteinExistence type="inferred from homology"/>
<evidence type="ECO:0000256" key="5">
    <source>
        <dbReference type="ARBA" id="ARBA00023002"/>
    </source>
</evidence>
<keyword evidence="5" id="KW-0560">Oxidoreductase</keyword>
<evidence type="ECO:0000259" key="6">
    <source>
        <dbReference type="PROSITE" id="PS51387"/>
    </source>
</evidence>
<gene>
    <name evidence="7" type="ORF">A5760_24330</name>
</gene>
<dbReference type="PANTHER" id="PTHR42973">
    <property type="entry name" value="BINDING OXIDOREDUCTASE, PUTATIVE (AFU_ORTHOLOGUE AFUA_1G17690)-RELATED"/>
    <property type="match status" value="1"/>
</dbReference>
<dbReference type="GO" id="GO:0071949">
    <property type="term" value="F:FAD binding"/>
    <property type="evidence" value="ECO:0007669"/>
    <property type="project" value="InterPro"/>
</dbReference>